<sequence>MKREFSAGGIVYKKEGGQIWWLVRRPKMNQGYRGNAGWSFPKGWVDGGEHLEEAALREVGEEGGVEARIIKKLPTLKVFFRDKGETVMKFITYFVMEWVGDLPEGPGWETEEVRWANLADSLKLLAYSNERELLKKAYEMVK</sequence>
<reference evidence="4 5" key="1">
    <citation type="journal article" date="2016" name="Nat. Commun.">
        <title>Thousands of microbial genomes shed light on interconnected biogeochemical processes in an aquifer system.</title>
        <authorList>
            <person name="Anantharaman K."/>
            <person name="Brown C.T."/>
            <person name="Hug L.A."/>
            <person name="Sharon I."/>
            <person name="Castelle C.J."/>
            <person name="Probst A.J."/>
            <person name="Thomas B.C."/>
            <person name="Singh A."/>
            <person name="Wilkins M.J."/>
            <person name="Karaoz U."/>
            <person name="Brodie E.L."/>
            <person name="Williams K.H."/>
            <person name="Hubbard S.S."/>
            <person name="Banfield J.F."/>
        </authorList>
    </citation>
    <scope>NUCLEOTIDE SEQUENCE [LARGE SCALE GENOMIC DNA]</scope>
</reference>
<accession>A0A1F4YHC7</accession>
<evidence type="ECO:0000256" key="1">
    <source>
        <dbReference type="ARBA" id="ARBA00022801"/>
    </source>
</evidence>
<organism evidence="4 5">
    <name type="scientific">Candidatus Amesbacteria bacterium RIFCSPHIGHO2_01_FULL_48_32b</name>
    <dbReference type="NCBI Taxonomy" id="1797253"/>
    <lineage>
        <taxon>Bacteria</taxon>
        <taxon>Candidatus Amesiibacteriota</taxon>
    </lineage>
</organism>
<dbReference type="PROSITE" id="PS00893">
    <property type="entry name" value="NUDIX_BOX"/>
    <property type="match status" value="1"/>
</dbReference>
<dbReference type="InterPro" id="IPR000086">
    <property type="entry name" value="NUDIX_hydrolase_dom"/>
</dbReference>
<dbReference type="InterPro" id="IPR015797">
    <property type="entry name" value="NUDIX_hydrolase-like_dom_sf"/>
</dbReference>
<dbReference type="Proteomes" id="UP000178176">
    <property type="component" value="Unassembled WGS sequence"/>
</dbReference>
<evidence type="ECO:0000256" key="2">
    <source>
        <dbReference type="RuleBase" id="RU003476"/>
    </source>
</evidence>
<evidence type="ECO:0000313" key="4">
    <source>
        <dbReference type="EMBL" id="OGC93156.1"/>
    </source>
</evidence>
<comment type="similarity">
    <text evidence="2">Belongs to the Nudix hydrolase family.</text>
</comment>
<dbReference type="PROSITE" id="PS51462">
    <property type="entry name" value="NUDIX"/>
    <property type="match status" value="1"/>
</dbReference>
<dbReference type="Pfam" id="PF00293">
    <property type="entry name" value="NUDIX"/>
    <property type="match status" value="1"/>
</dbReference>
<dbReference type="EMBL" id="MEXH01000002">
    <property type="protein sequence ID" value="OGC93156.1"/>
    <property type="molecule type" value="Genomic_DNA"/>
</dbReference>
<name>A0A1F4YHC7_9BACT</name>
<keyword evidence="1 2" id="KW-0378">Hydrolase</keyword>
<dbReference type="GO" id="GO:0016787">
    <property type="term" value="F:hydrolase activity"/>
    <property type="evidence" value="ECO:0007669"/>
    <property type="project" value="UniProtKB-KW"/>
</dbReference>
<comment type="caution">
    <text evidence="4">The sequence shown here is derived from an EMBL/GenBank/DDBJ whole genome shotgun (WGS) entry which is preliminary data.</text>
</comment>
<proteinExistence type="inferred from homology"/>
<dbReference type="InterPro" id="IPR020084">
    <property type="entry name" value="NUDIX_hydrolase_CS"/>
</dbReference>
<gene>
    <name evidence="4" type="ORF">A2876_01275</name>
</gene>
<evidence type="ECO:0000259" key="3">
    <source>
        <dbReference type="PROSITE" id="PS51462"/>
    </source>
</evidence>
<dbReference type="InterPro" id="IPR020476">
    <property type="entry name" value="Nudix_hydrolase"/>
</dbReference>
<dbReference type="PANTHER" id="PTHR43736">
    <property type="entry name" value="ADP-RIBOSE PYROPHOSPHATASE"/>
    <property type="match status" value="1"/>
</dbReference>
<dbReference type="SUPFAM" id="SSF55811">
    <property type="entry name" value="Nudix"/>
    <property type="match status" value="1"/>
</dbReference>
<dbReference type="AlphaFoldDB" id="A0A1F4YHC7"/>
<feature type="domain" description="Nudix hydrolase" evidence="3">
    <location>
        <begin position="2"/>
        <end position="139"/>
    </location>
</feature>
<protein>
    <recommendedName>
        <fullName evidence="3">Nudix hydrolase domain-containing protein</fullName>
    </recommendedName>
</protein>
<dbReference type="Gene3D" id="3.90.79.10">
    <property type="entry name" value="Nucleoside Triphosphate Pyrophosphohydrolase"/>
    <property type="match status" value="1"/>
</dbReference>
<dbReference type="CDD" id="cd03673">
    <property type="entry name" value="NUDIX_Ap6A_hydrolase"/>
    <property type="match status" value="1"/>
</dbReference>
<evidence type="ECO:0000313" key="5">
    <source>
        <dbReference type="Proteomes" id="UP000178176"/>
    </source>
</evidence>
<dbReference type="PANTHER" id="PTHR43736:SF1">
    <property type="entry name" value="DIHYDRONEOPTERIN TRIPHOSPHATE DIPHOSPHATASE"/>
    <property type="match status" value="1"/>
</dbReference>
<dbReference type="PRINTS" id="PR00502">
    <property type="entry name" value="NUDIXFAMILY"/>
</dbReference>